<keyword evidence="1" id="KW-0862">Zinc</keyword>
<dbReference type="Pfam" id="PF05380">
    <property type="entry name" value="Peptidase_A17"/>
    <property type="match status" value="1"/>
</dbReference>
<comment type="caution">
    <text evidence="4">The sequence shown here is derived from an EMBL/GenBank/DDBJ whole genome shotgun (WGS) entry which is preliminary data.</text>
</comment>
<sequence length="765" mass="87125">MKKKFGHIMKFQKWWDTFNSALHRRQDLDAAQKFSYLLSYFSGKAANSISGFSQDERNYNAAHLMATKNVEVRSLINYIQGKKTVFKVAGLHFNEPTSQLFLLTLVESKLQYQLRQKWEFAVAEEDFKHPSDPQGPLTLKKSLDDLLLYMETYASSVENTDQGREDRYEVPAPKVVPKQHPKQVTRTASSLPASGLPRGKGKKSCVFCTKSGHQAEDCPDVLKMSLKDRWKQVVSVERYQPPRRQVFNVPSVLAQATHPSDRELDCSIVRVLLDTASITGYFAKRMLNRLCLDGHDSQMSVMGINRKSTTVSGHFVSFILSSVVSSFSVEIQAFTLDHICVTLEGVTFNPNSLPSFKDLPFADTFPRKKATVDILIEAESVWPILGNETIQSETGRFDQSTSFGWALTGAQRNTSVCCRQLLQDPSRVKAYCDEIQALIDQGFVREVTDETELRSKDRFYMPHRYIVILQYIPEQDRAAMAPHVFKSKELTLEETVNSKDLGIQWIPIRDVFCLVGLSRVCLDDKPETKRTLCSKMSHVFDPVGYLGPAIIKAKILLQLCWLSGIGWDDLLPEDILDPWKIWLEELVTAALLAVASCKAIKMSISSVYFYSDSKMVIQWGRQEPHNWPTFVANCMSEIQSHRSFPMDTSCRHLQYICRCSVQGFDGSHDSFHVSLTVEGPDPFLKADKDLQRLWNNLDQERIGKRLLKIPSPIEWNYSTPQAPWTGGIWERMVQLVKESLRSCLKSAFVTQVKLYTLFVRNRGSD</sequence>
<feature type="region of interest" description="Disordered" evidence="2">
    <location>
        <begin position="172"/>
        <end position="196"/>
    </location>
</feature>
<evidence type="ECO:0000256" key="2">
    <source>
        <dbReference type="SAM" id="MobiDB-lite"/>
    </source>
</evidence>
<dbReference type="GO" id="GO:0008270">
    <property type="term" value="F:zinc ion binding"/>
    <property type="evidence" value="ECO:0007669"/>
    <property type="project" value="UniProtKB-KW"/>
</dbReference>
<evidence type="ECO:0000259" key="3">
    <source>
        <dbReference type="PROSITE" id="PS50158"/>
    </source>
</evidence>
<protein>
    <recommendedName>
        <fullName evidence="3">CCHC-type domain-containing protein</fullName>
    </recommendedName>
</protein>
<dbReference type="Pfam" id="PF03564">
    <property type="entry name" value="DUF1759"/>
    <property type="match status" value="1"/>
</dbReference>
<keyword evidence="5" id="KW-1185">Reference proteome</keyword>
<dbReference type="OMA" id="REEFNTH"/>
<keyword evidence="1" id="KW-0863">Zinc-finger</keyword>
<name>A0A553PCR7_TIGCA</name>
<dbReference type="PROSITE" id="PS50158">
    <property type="entry name" value="ZF_CCHC"/>
    <property type="match status" value="1"/>
</dbReference>
<evidence type="ECO:0000256" key="1">
    <source>
        <dbReference type="PROSITE-ProRule" id="PRU00047"/>
    </source>
</evidence>
<proteinExistence type="predicted"/>
<dbReference type="Gene3D" id="3.30.420.10">
    <property type="entry name" value="Ribonuclease H-like superfamily/Ribonuclease H"/>
    <property type="match status" value="1"/>
</dbReference>
<dbReference type="InterPro" id="IPR005312">
    <property type="entry name" value="DUF1759"/>
</dbReference>
<feature type="domain" description="CCHC-type" evidence="3">
    <location>
        <begin position="205"/>
        <end position="220"/>
    </location>
</feature>
<keyword evidence="1" id="KW-0479">Metal-binding</keyword>
<dbReference type="EMBL" id="VCGU01000005">
    <property type="protein sequence ID" value="TRY75458.1"/>
    <property type="molecule type" value="Genomic_DNA"/>
</dbReference>
<dbReference type="InterPro" id="IPR036397">
    <property type="entry name" value="RNaseH_sf"/>
</dbReference>
<organism evidence="4 5">
    <name type="scientific">Tigriopus californicus</name>
    <name type="common">Marine copepod</name>
    <dbReference type="NCBI Taxonomy" id="6832"/>
    <lineage>
        <taxon>Eukaryota</taxon>
        <taxon>Metazoa</taxon>
        <taxon>Ecdysozoa</taxon>
        <taxon>Arthropoda</taxon>
        <taxon>Crustacea</taxon>
        <taxon>Multicrustacea</taxon>
        <taxon>Hexanauplia</taxon>
        <taxon>Copepoda</taxon>
        <taxon>Harpacticoida</taxon>
        <taxon>Harpacticidae</taxon>
        <taxon>Tigriopus</taxon>
    </lineage>
</organism>
<evidence type="ECO:0000313" key="5">
    <source>
        <dbReference type="Proteomes" id="UP000318571"/>
    </source>
</evidence>
<dbReference type="Proteomes" id="UP000318571">
    <property type="component" value="Chromosome 2"/>
</dbReference>
<gene>
    <name evidence="4" type="ORF">TCAL_13802</name>
</gene>
<dbReference type="GO" id="GO:0003676">
    <property type="term" value="F:nucleic acid binding"/>
    <property type="evidence" value="ECO:0007669"/>
    <property type="project" value="InterPro"/>
</dbReference>
<reference evidence="4 5" key="1">
    <citation type="journal article" date="2018" name="Nat. Ecol. Evol.">
        <title>Genomic signatures of mitonuclear coevolution across populations of Tigriopus californicus.</title>
        <authorList>
            <person name="Barreto F.S."/>
            <person name="Watson E.T."/>
            <person name="Lima T.G."/>
            <person name="Willett C.S."/>
            <person name="Edmands S."/>
            <person name="Li W."/>
            <person name="Burton R.S."/>
        </authorList>
    </citation>
    <scope>NUCLEOTIDE SEQUENCE [LARGE SCALE GENOMIC DNA]</scope>
    <source>
        <strain evidence="4 5">San Diego</strain>
    </source>
</reference>
<dbReference type="PANTHER" id="PTHR47331:SF1">
    <property type="entry name" value="GAG-LIKE PROTEIN"/>
    <property type="match status" value="1"/>
</dbReference>
<dbReference type="STRING" id="6832.A0A553PCR7"/>
<dbReference type="AlphaFoldDB" id="A0A553PCR7"/>
<dbReference type="InterPro" id="IPR036875">
    <property type="entry name" value="Znf_CCHC_sf"/>
</dbReference>
<dbReference type="InterPro" id="IPR001878">
    <property type="entry name" value="Znf_CCHC"/>
</dbReference>
<evidence type="ECO:0000313" key="4">
    <source>
        <dbReference type="EMBL" id="TRY75458.1"/>
    </source>
</evidence>
<dbReference type="InterPro" id="IPR008042">
    <property type="entry name" value="Retrotrans_Pao"/>
</dbReference>
<dbReference type="SUPFAM" id="SSF57756">
    <property type="entry name" value="Retrovirus zinc finger-like domains"/>
    <property type="match status" value="1"/>
</dbReference>
<accession>A0A553PCR7</accession>
<dbReference type="PANTHER" id="PTHR47331">
    <property type="entry name" value="PHD-TYPE DOMAIN-CONTAINING PROTEIN"/>
    <property type="match status" value="1"/>
</dbReference>